<dbReference type="Proteomes" id="UP001732700">
    <property type="component" value="Chromosome 4A"/>
</dbReference>
<protein>
    <submittedName>
        <fullName evidence="1">Uncharacterized protein</fullName>
    </submittedName>
</protein>
<reference evidence="1" key="1">
    <citation type="submission" date="2021-05" db="EMBL/GenBank/DDBJ databases">
        <authorList>
            <person name="Scholz U."/>
            <person name="Mascher M."/>
            <person name="Fiebig A."/>
        </authorList>
    </citation>
    <scope>NUCLEOTIDE SEQUENCE [LARGE SCALE GENOMIC DNA]</scope>
</reference>
<dbReference type="EnsemblPlants" id="AVESA.00010b.r2.4AG0643270.1">
    <property type="protein sequence ID" value="AVESA.00010b.r2.4AG0643270.1.CDS"/>
    <property type="gene ID" value="AVESA.00010b.r2.4AG0643270"/>
</dbReference>
<sequence length="524" mass="58168">MLVKLRVLSIQQSTLTGSIPLEIGNMTELKKLLFTRNYFEGQLPGTISNLMSLVVLDLSENQLGGQIVPELGNSSLLDTVSFTRNNFSGLFPSSICIGGTLRFVDARHNGFTGIHHQTFQNCTTLEHVDFTANNIVADIRGCFGEHLWQLSTIAFSQNQLHGTLLTDGGEVFPCNYTYLSLIDLSNNVLQGGLSKCFWDMPSLEFMDLSNNSFDGVVPFSSRCAETLSYLHLANNHFEGTFPLGLKECKSLVSLDLGSNNFSGSIPSWILDLSRNKLIGPVPDDFTNLTGMNQKDIYFLYNDRYIYQVQIQIIWKNMDYVYGFLIAVMAGIDLSGNSLSQEIPIGLTSLLGLRYLNLSGNHFSGRIPNDIGNLVLVESLNLSENQLSGEIPPSFAGLKSIGTLNLSCNGLWGMIPTGNQLQTLVDPSIYSNNPGLCGFPLEDCANWSTSTQSKTSQAEDREAFWVYCSVAAGFIFGFWLYWGAFMFCSETWRCVFYECVDHVQGKVTIICNSELINKTPYQHHI</sequence>
<evidence type="ECO:0000313" key="1">
    <source>
        <dbReference type="EnsemblPlants" id="AVESA.00010b.r2.4AG0643270.1.CDS"/>
    </source>
</evidence>
<organism evidence="1 2">
    <name type="scientific">Avena sativa</name>
    <name type="common">Oat</name>
    <dbReference type="NCBI Taxonomy" id="4498"/>
    <lineage>
        <taxon>Eukaryota</taxon>
        <taxon>Viridiplantae</taxon>
        <taxon>Streptophyta</taxon>
        <taxon>Embryophyta</taxon>
        <taxon>Tracheophyta</taxon>
        <taxon>Spermatophyta</taxon>
        <taxon>Magnoliopsida</taxon>
        <taxon>Liliopsida</taxon>
        <taxon>Poales</taxon>
        <taxon>Poaceae</taxon>
        <taxon>BOP clade</taxon>
        <taxon>Pooideae</taxon>
        <taxon>Poodae</taxon>
        <taxon>Poeae</taxon>
        <taxon>Poeae Chloroplast Group 1 (Aveneae type)</taxon>
        <taxon>Aveninae</taxon>
        <taxon>Avena</taxon>
    </lineage>
</organism>
<evidence type="ECO:0000313" key="2">
    <source>
        <dbReference type="Proteomes" id="UP001732700"/>
    </source>
</evidence>
<name>A0ACD5WLG2_AVESA</name>
<keyword evidence="2" id="KW-1185">Reference proteome</keyword>
<proteinExistence type="predicted"/>
<accession>A0ACD5WLG2</accession>
<reference evidence="1" key="2">
    <citation type="submission" date="2025-09" db="UniProtKB">
        <authorList>
            <consortium name="EnsemblPlants"/>
        </authorList>
    </citation>
    <scope>IDENTIFICATION</scope>
</reference>